<name>A0A415NEF4_9BACE</name>
<reference evidence="2 3" key="1">
    <citation type="submission" date="2018-08" db="EMBL/GenBank/DDBJ databases">
        <title>A genome reference for cultivated species of the human gut microbiota.</title>
        <authorList>
            <person name="Zou Y."/>
            <person name="Xue W."/>
            <person name="Luo G."/>
        </authorList>
    </citation>
    <scope>NUCLEOTIDE SEQUENCE [LARGE SCALE GENOMIC DNA]</scope>
    <source>
        <strain evidence="2 3">AF36-16BH</strain>
    </source>
</reference>
<dbReference type="Pfam" id="PF04230">
    <property type="entry name" value="PS_pyruv_trans"/>
    <property type="match status" value="1"/>
</dbReference>
<dbReference type="EMBL" id="QRPE01000002">
    <property type="protein sequence ID" value="RHL95837.1"/>
    <property type="molecule type" value="Genomic_DNA"/>
</dbReference>
<comment type="caution">
    <text evidence="2">The sequence shown here is derived from an EMBL/GenBank/DDBJ whole genome shotgun (WGS) entry which is preliminary data.</text>
</comment>
<dbReference type="AlphaFoldDB" id="A0A415NEF4"/>
<evidence type="ECO:0000313" key="3">
    <source>
        <dbReference type="Proteomes" id="UP000285013"/>
    </source>
</evidence>
<evidence type="ECO:0000313" key="2">
    <source>
        <dbReference type="EMBL" id="RHL95837.1"/>
    </source>
</evidence>
<proteinExistence type="predicted"/>
<gene>
    <name evidence="2" type="ORF">DWZ95_03180</name>
</gene>
<dbReference type="GO" id="GO:0016740">
    <property type="term" value="F:transferase activity"/>
    <property type="evidence" value="ECO:0007669"/>
    <property type="project" value="UniProtKB-KW"/>
</dbReference>
<dbReference type="PANTHER" id="PTHR36836">
    <property type="entry name" value="COLANIC ACID BIOSYNTHESIS PROTEIN WCAK"/>
    <property type="match status" value="1"/>
</dbReference>
<dbReference type="Proteomes" id="UP000285013">
    <property type="component" value="Unassembled WGS sequence"/>
</dbReference>
<evidence type="ECO:0000259" key="1">
    <source>
        <dbReference type="Pfam" id="PF04230"/>
    </source>
</evidence>
<accession>A0A415NEF4</accession>
<protein>
    <submittedName>
        <fullName evidence="2">Polysaccharide pyruvyl transferase family protein</fullName>
    </submittedName>
</protein>
<sequence length="435" mass="49616">MKKYIIHVKSQQNIMIYMNPVKTVSLVYGYSARNAGDFAITLGAIDVLLSFGIKVKLFSRYSRSNLDYHQALETLNQRYSNHIEVFESPFTLDRTDSMIKTLKNYTEGLFTIMGIIRKRGFRRQLLDSDMIIFNGGNLFRCNSIIDFTRLLALMYPLQVAQKNGKKVIIFPQSASTLNKIGKLLLFPILRKAQVVMFREKLSYKNLEHFMPAGNFFQTIDLAFFINKQKAKSILSINCDKPNIAITLRFHTVGDITHLPDSEIAYCLDELGKVVDKLGVTHNVIVVVQTEKDYETSQAFAIKHGVKLIKSHNVLELIEVYRNVDLLLGMRLHSIILALSVGTPCLGLFYKQWGLKNPGMMSCFNMPYKFWEDRPTAEDIEQNVQTLIQNKQIHTNTILEIVKKEEHMLKSKISEIVQIPYGGGGKISYINGRSAA</sequence>
<dbReference type="InterPro" id="IPR007345">
    <property type="entry name" value="Polysacch_pyruvyl_Trfase"/>
</dbReference>
<feature type="domain" description="Polysaccharide pyruvyl transferase" evidence="1">
    <location>
        <begin position="34"/>
        <end position="347"/>
    </location>
</feature>
<organism evidence="2 3">
    <name type="scientific">Bacteroides intestinalis</name>
    <dbReference type="NCBI Taxonomy" id="329854"/>
    <lineage>
        <taxon>Bacteria</taxon>
        <taxon>Pseudomonadati</taxon>
        <taxon>Bacteroidota</taxon>
        <taxon>Bacteroidia</taxon>
        <taxon>Bacteroidales</taxon>
        <taxon>Bacteroidaceae</taxon>
        <taxon>Bacteroides</taxon>
    </lineage>
</organism>
<keyword evidence="2" id="KW-0808">Transferase</keyword>
<dbReference type="PANTHER" id="PTHR36836:SF1">
    <property type="entry name" value="COLANIC ACID BIOSYNTHESIS PROTEIN WCAK"/>
    <property type="match status" value="1"/>
</dbReference>